<feature type="region of interest" description="Disordered" evidence="1">
    <location>
        <begin position="1"/>
        <end position="29"/>
    </location>
</feature>
<dbReference type="Proteomes" id="UP000747542">
    <property type="component" value="Unassembled WGS sequence"/>
</dbReference>
<sequence length="348" mass="37917">MADLVGSDTFKTAPTLTPAVPPQDHEGEESCTKSDLLLASSQELVKHFFQDIIFCDDSPTKYSQAVPVVNVSQRRQYPSVVIVVVYSGSKQSIADHGKEIAGGVPVITVLRPPTPTRSPPVHHIYQASWPHHKSAWPPPILQTLRATTWAKLDTLNLPTVVALEVRAYWRPRGSFLNVHKKTSNPQAFAAVLDSTLAANSPSQTSKENVLAGLRLRCWSVLPTSTHTGPLHSSNSHMSAEYNINPSGCDASLTASVCTVSHASQPDSSNTSLLPPSLRQPTPPPLYILPSTTSTSGNYFIMQMTDGSQACQMVPMSLAHSQLNRPPASQHIQSKVQIHLSRVWHYSDK</sequence>
<reference evidence="2" key="1">
    <citation type="journal article" date="2021" name="Sci. Adv.">
        <title>The American lobster genome reveals insights on longevity, neural, and immune adaptations.</title>
        <authorList>
            <person name="Polinski J.M."/>
            <person name="Zimin A.V."/>
            <person name="Clark K.F."/>
            <person name="Kohn A.B."/>
            <person name="Sadowski N."/>
            <person name="Timp W."/>
            <person name="Ptitsyn A."/>
            <person name="Khanna P."/>
            <person name="Romanova D.Y."/>
            <person name="Williams P."/>
            <person name="Greenwood S.J."/>
            <person name="Moroz L.L."/>
            <person name="Walt D.R."/>
            <person name="Bodnar A.G."/>
        </authorList>
    </citation>
    <scope>NUCLEOTIDE SEQUENCE</scope>
    <source>
        <strain evidence="2">GMGI-L3</strain>
    </source>
</reference>
<comment type="caution">
    <text evidence="2">The sequence shown here is derived from an EMBL/GenBank/DDBJ whole genome shotgun (WGS) entry which is preliminary data.</text>
</comment>
<name>A0A8J5MM82_HOMAM</name>
<protein>
    <submittedName>
        <fullName evidence="2">Uncharacterized protein</fullName>
    </submittedName>
</protein>
<gene>
    <name evidence="2" type="ORF">Hamer_G006640</name>
</gene>
<accession>A0A8J5MM82</accession>
<dbReference type="AlphaFoldDB" id="A0A8J5MM82"/>
<organism evidence="2 3">
    <name type="scientific">Homarus americanus</name>
    <name type="common">American lobster</name>
    <dbReference type="NCBI Taxonomy" id="6706"/>
    <lineage>
        <taxon>Eukaryota</taxon>
        <taxon>Metazoa</taxon>
        <taxon>Ecdysozoa</taxon>
        <taxon>Arthropoda</taxon>
        <taxon>Crustacea</taxon>
        <taxon>Multicrustacea</taxon>
        <taxon>Malacostraca</taxon>
        <taxon>Eumalacostraca</taxon>
        <taxon>Eucarida</taxon>
        <taxon>Decapoda</taxon>
        <taxon>Pleocyemata</taxon>
        <taxon>Astacidea</taxon>
        <taxon>Nephropoidea</taxon>
        <taxon>Nephropidae</taxon>
        <taxon>Homarus</taxon>
    </lineage>
</organism>
<proteinExistence type="predicted"/>
<evidence type="ECO:0000313" key="3">
    <source>
        <dbReference type="Proteomes" id="UP000747542"/>
    </source>
</evidence>
<keyword evidence="3" id="KW-1185">Reference proteome</keyword>
<evidence type="ECO:0000256" key="1">
    <source>
        <dbReference type="SAM" id="MobiDB-lite"/>
    </source>
</evidence>
<dbReference type="EMBL" id="JAHLQT010039062">
    <property type="protein sequence ID" value="KAG7156653.1"/>
    <property type="molecule type" value="Genomic_DNA"/>
</dbReference>
<evidence type="ECO:0000313" key="2">
    <source>
        <dbReference type="EMBL" id="KAG7156653.1"/>
    </source>
</evidence>